<keyword evidence="2" id="KW-0734">Signal transduction inhibitor</keyword>
<organism evidence="3 4">
    <name type="scientific">Drosophila lebanonensis</name>
    <name type="common">Fruit fly</name>
    <name type="synonym">Scaptodrosophila lebanonensis</name>
    <dbReference type="NCBI Taxonomy" id="7225"/>
    <lineage>
        <taxon>Eukaryota</taxon>
        <taxon>Metazoa</taxon>
        <taxon>Ecdysozoa</taxon>
        <taxon>Arthropoda</taxon>
        <taxon>Hexapoda</taxon>
        <taxon>Insecta</taxon>
        <taxon>Pterygota</taxon>
        <taxon>Neoptera</taxon>
        <taxon>Endopterygota</taxon>
        <taxon>Diptera</taxon>
        <taxon>Brachycera</taxon>
        <taxon>Muscomorpha</taxon>
        <taxon>Ephydroidea</taxon>
        <taxon>Drosophilidae</taxon>
        <taxon>Scaptodrosophila</taxon>
    </lineage>
</organism>
<gene>
    <name evidence="4" type="primary">LOC115630409</name>
</gene>
<protein>
    <submittedName>
        <fullName evidence="4">Uncharacterized protein LOC115630409 isoform X1</fullName>
    </submittedName>
</protein>
<keyword evidence="3" id="KW-1185">Reference proteome</keyword>
<sequence>MRCSASPILAVMRLACSSKRRLINAIILDDIASDWRPSLRSVTVFSRARLLGCGAMIFSLPLQHPHAMTNVVPSADKHAVTSSTALAIRNSTIIAHRLSIYLPHLLLPSRDPQKLITEINCFVAQFRELLIYVGQSKDCPELREKIRKLRRSCVDACKHMAQVITPQPRHCLGCPSEKLHLTLLFYLTQQFTHELIKSYRLIQLVPIDMTDYYAQTRTGPSNLGNVISQILLCKHINPDFQQEELCSISKDVQELTELLAELQAHMPDISQATANHTAASSMISLNAPSWYTQQRRRSCRSRSRSFCCCFAPSKVL</sequence>
<comment type="similarity">
    <text evidence="1">Belongs to the RGS7BP/RGS9BP family.</text>
</comment>
<dbReference type="OrthoDB" id="9876293at2759"/>
<dbReference type="GO" id="GO:0009968">
    <property type="term" value="P:negative regulation of signal transduction"/>
    <property type="evidence" value="ECO:0007669"/>
    <property type="project" value="UniProtKB-KW"/>
</dbReference>
<dbReference type="Proteomes" id="UP000504634">
    <property type="component" value="Unplaced"/>
</dbReference>
<evidence type="ECO:0000256" key="1">
    <source>
        <dbReference type="ARBA" id="ARBA00007457"/>
    </source>
</evidence>
<evidence type="ECO:0000313" key="3">
    <source>
        <dbReference type="Proteomes" id="UP000504634"/>
    </source>
</evidence>
<dbReference type="InterPro" id="IPR026512">
    <property type="entry name" value="RGS7BP/RGS9BP"/>
</dbReference>
<accession>A0A6J2U6M3</accession>
<reference evidence="4" key="1">
    <citation type="submission" date="2025-08" db="UniProtKB">
        <authorList>
            <consortium name="RefSeq"/>
        </authorList>
    </citation>
    <scope>IDENTIFICATION</scope>
    <source>
        <strain evidence="4">11010-0011.00</strain>
        <tissue evidence="4">Whole body</tissue>
    </source>
</reference>
<dbReference type="PANTHER" id="PTHR21029">
    <property type="entry name" value="R-SEVEN BINDING PROTEIN (R7BP) HOMOLOG"/>
    <property type="match status" value="1"/>
</dbReference>
<proteinExistence type="inferred from homology"/>
<name>A0A6J2U6M3_DROLE</name>
<dbReference type="RefSeq" id="XP_030382802.1">
    <property type="nucleotide sequence ID" value="XM_030526942.1"/>
</dbReference>
<evidence type="ECO:0000313" key="4">
    <source>
        <dbReference type="RefSeq" id="XP_030382802.1"/>
    </source>
</evidence>
<dbReference type="AlphaFoldDB" id="A0A6J2U6M3"/>
<evidence type="ECO:0000256" key="2">
    <source>
        <dbReference type="ARBA" id="ARBA00022700"/>
    </source>
</evidence>
<dbReference type="GeneID" id="115630409"/>